<feature type="compositionally biased region" description="Basic and acidic residues" evidence="1">
    <location>
        <begin position="194"/>
        <end position="230"/>
    </location>
</feature>
<comment type="caution">
    <text evidence="2">The sequence shown here is derived from an EMBL/GenBank/DDBJ whole genome shotgun (WGS) entry which is preliminary data.</text>
</comment>
<name>A0ABP0BNL7_9PEZI</name>
<accession>A0ABP0BNL7</accession>
<reference evidence="2 3" key="1">
    <citation type="submission" date="2024-01" db="EMBL/GenBank/DDBJ databases">
        <authorList>
            <person name="Allen C."/>
            <person name="Tagirdzhanova G."/>
        </authorList>
    </citation>
    <scope>NUCLEOTIDE SEQUENCE [LARGE SCALE GENOMIC DNA]</scope>
</reference>
<feature type="compositionally biased region" description="Acidic residues" evidence="1">
    <location>
        <begin position="150"/>
        <end position="161"/>
    </location>
</feature>
<keyword evidence="3" id="KW-1185">Reference proteome</keyword>
<feature type="region of interest" description="Disordered" evidence="1">
    <location>
        <begin position="146"/>
        <end position="238"/>
    </location>
</feature>
<sequence>MAYYTAFRSHRLDGQADSTLAGKMIRLESFLDKRKANKCAEGHMPKSNPAIARMEFDYGGDGSGRNGMFFGRIFYTDGTHVLIYVDCEYQEFGQVDQAEISGKSINPRFKDLCLTSKYDVFVFQYKKVDSKDGTFVIVKYDETPKPTVAEIEEEDSEDDEENEKKRDSDDSTKDEVCQVETSALQEGLVDPEDKDNGNGDPNDVHVDEHKNDSTQDIDDQNKQDHEHRCENTNSHQYDEDDIEEVDRHFASDFVGSYTTLAEANKKAIETFALLTRPRYPARMDAIIFYRDVLQPSIEEKRRELLEDLDAKDATRKAEIVWAPNPQFQYDYEAILVLVAESKIQGPLDLTGAFD</sequence>
<feature type="compositionally biased region" description="Basic and acidic residues" evidence="1">
    <location>
        <begin position="162"/>
        <end position="176"/>
    </location>
</feature>
<evidence type="ECO:0000313" key="3">
    <source>
        <dbReference type="Proteomes" id="UP001642482"/>
    </source>
</evidence>
<evidence type="ECO:0000313" key="2">
    <source>
        <dbReference type="EMBL" id="CAK7220716.1"/>
    </source>
</evidence>
<evidence type="ECO:0000256" key="1">
    <source>
        <dbReference type="SAM" id="MobiDB-lite"/>
    </source>
</evidence>
<proteinExistence type="predicted"/>
<protein>
    <submittedName>
        <fullName evidence="2">Uncharacterized protein</fullName>
    </submittedName>
</protein>
<dbReference type="Proteomes" id="UP001642482">
    <property type="component" value="Unassembled WGS sequence"/>
</dbReference>
<gene>
    <name evidence="2" type="ORF">SEUCBS140593_004324</name>
</gene>
<dbReference type="EMBL" id="CAWUHD010000037">
    <property type="protein sequence ID" value="CAK7220716.1"/>
    <property type="molecule type" value="Genomic_DNA"/>
</dbReference>
<organism evidence="2 3">
    <name type="scientific">Sporothrix eucalyptigena</name>
    <dbReference type="NCBI Taxonomy" id="1812306"/>
    <lineage>
        <taxon>Eukaryota</taxon>
        <taxon>Fungi</taxon>
        <taxon>Dikarya</taxon>
        <taxon>Ascomycota</taxon>
        <taxon>Pezizomycotina</taxon>
        <taxon>Sordariomycetes</taxon>
        <taxon>Sordariomycetidae</taxon>
        <taxon>Ophiostomatales</taxon>
        <taxon>Ophiostomataceae</taxon>
        <taxon>Sporothrix</taxon>
    </lineage>
</organism>